<feature type="transmembrane region" description="Helical" evidence="8">
    <location>
        <begin position="148"/>
        <end position="167"/>
    </location>
</feature>
<keyword evidence="11" id="KW-1185">Reference proteome</keyword>
<dbReference type="Proteomes" id="UP000657372">
    <property type="component" value="Unassembled WGS sequence"/>
</dbReference>
<evidence type="ECO:0000313" key="11">
    <source>
        <dbReference type="Proteomes" id="UP000657372"/>
    </source>
</evidence>
<dbReference type="Pfam" id="PF00528">
    <property type="entry name" value="BPD_transp_1"/>
    <property type="match status" value="1"/>
</dbReference>
<organism evidence="10 11">
    <name type="scientific">Herminiimonas contaminans</name>
    <dbReference type="NCBI Taxonomy" id="1111140"/>
    <lineage>
        <taxon>Bacteria</taxon>
        <taxon>Pseudomonadati</taxon>
        <taxon>Pseudomonadota</taxon>
        <taxon>Betaproteobacteria</taxon>
        <taxon>Burkholderiales</taxon>
        <taxon>Oxalobacteraceae</taxon>
        <taxon>Herminiimonas</taxon>
    </lineage>
</organism>
<evidence type="ECO:0000256" key="5">
    <source>
        <dbReference type="ARBA" id="ARBA00022692"/>
    </source>
</evidence>
<feature type="transmembrane region" description="Helical" evidence="8">
    <location>
        <begin position="376"/>
        <end position="398"/>
    </location>
</feature>
<dbReference type="InterPro" id="IPR000515">
    <property type="entry name" value="MetI-like"/>
</dbReference>
<evidence type="ECO:0000256" key="4">
    <source>
        <dbReference type="ARBA" id="ARBA00022519"/>
    </source>
</evidence>
<evidence type="ECO:0000256" key="8">
    <source>
        <dbReference type="RuleBase" id="RU363032"/>
    </source>
</evidence>
<dbReference type="EMBL" id="JADOEL010000001">
    <property type="protein sequence ID" value="MBF8176158.1"/>
    <property type="molecule type" value="Genomic_DNA"/>
</dbReference>
<dbReference type="PROSITE" id="PS50928">
    <property type="entry name" value="ABC_TM1"/>
    <property type="match status" value="2"/>
</dbReference>
<feature type="transmembrane region" description="Helical" evidence="8">
    <location>
        <begin position="247"/>
        <end position="265"/>
    </location>
</feature>
<keyword evidence="2 8" id="KW-0813">Transport</keyword>
<feature type="transmembrane region" description="Helical" evidence="8">
    <location>
        <begin position="518"/>
        <end position="541"/>
    </location>
</feature>
<feature type="domain" description="ABC transmembrane type-1" evidence="9">
    <location>
        <begin position="337"/>
        <end position="536"/>
    </location>
</feature>
<keyword evidence="6 8" id="KW-1133">Transmembrane helix</keyword>
<feature type="transmembrane region" description="Helical" evidence="8">
    <location>
        <begin position="404"/>
        <end position="424"/>
    </location>
</feature>
<name>A0ABS0ESK8_9BURK</name>
<dbReference type="SUPFAM" id="SSF161098">
    <property type="entry name" value="MetI-like"/>
    <property type="match status" value="2"/>
</dbReference>
<feature type="transmembrane region" description="Helical" evidence="8">
    <location>
        <begin position="468"/>
        <end position="485"/>
    </location>
</feature>
<proteinExistence type="inferred from homology"/>
<feature type="domain" description="ABC transmembrane type-1" evidence="9">
    <location>
        <begin position="60"/>
        <end position="266"/>
    </location>
</feature>
<evidence type="ECO:0000313" key="10">
    <source>
        <dbReference type="EMBL" id="MBF8176158.1"/>
    </source>
</evidence>
<keyword evidence="3" id="KW-1003">Cell membrane</keyword>
<feature type="transmembrane region" description="Helical" evidence="8">
    <location>
        <begin position="95"/>
        <end position="115"/>
    </location>
</feature>
<evidence type="ECO:0000256" key="1">
    <source>
        <dbReference type="ARBA" id="ARBA00004429"/>
    </source>
</evidence>
<dbReference type="InterPro" id="IPR035906">
    <property type="entry name" value="MetI-like_sf"/>
</dbReference>
<evidence type="ECO:0000256" key="7">
    <source>
        <dbReference type="ARBA" id="ARBA00023136"/>
    </source>
</evidence>
<dbReference type="Gene3D" id="1.10.3720.10">
    <property type="entry name" value="MetI-like"/>
    <property type="match status" value="2"/>
</dbReference>
<protein>
    <submittedName>
        <fullName evidence="10">Iron ABC transporter permease</fullName>
    </submittedName>
</protein>
<keyword evidence="4" id="KW-0997">Cell inner membrane</keyword>
<evidence type="ECO:0000256" key="3">
    <source>
        <dbReference type="ARBA" id="ARBA00022475"/>
    </source>
</evidence>
<evidence type="ECO:0000256" key="2">
    <source>
        <dbReference type="ARBA" id="ARBA00022448"/>
    </source>
</evidence>
<gene>
    <name evidence="10" type="ORF">IXC47_00520</name>
</gene>
<keyword evidence="5 8" id="KW-0812">Transmembrane</keyword>
<reference evidence="10 11" key="1">
    <citation type="submission" date="2020-11" db="EMBL/GenBank/DDBJ databases">
        <title>WGS of Herminiimonas contaminans strain Marseille-Q4544 isolated from planarians Schmidtea mediterranea.</title>
        <authorList>
            <person name="Kangale L."/>
        </authorList>
    </citation>
    <scope>NUCLEOTIDE SEQUENCE [LARGE SCALE GENOMIC DNA]</scope>
    <source>
        <strain evidence="10 11">Marseille-Q4544</strain>
    </source>
</reference>
<evidence type="ECO:0000256" key="6">
    <source>
        <dbReference type="ARBA" id="ARBA00022989"/>
    </source>
</evidence>
<evidence type="ECO:0000259" key="9">
    <source>
        <dbReference type="PROSITE" id="PS50928"/>
    </source>
</evidence>
<dbReference type="PANTHER" id="PTHR43357:SF3">
    <property type="entry name" value="FE(3+)-TRANSPORT SYSTEM PERMEASE PROTEIN FBPB 2"/>
    <property type="match status" value="1"/>
</dbReference>
<accession>A0ABS0ESK8</accession>
<feature type="transmembrane region" description="Helical" evidence="8">
    <location>
        <begin position="296"/>
        <end position="322"/>
    </location>
</feature>
<feature type="transmembrane region" description="Helical" evidence="8">
    <location>
        <begin position="59"/>
        <end position="88"/>
    </location>
</feature>
<keyword evidence="7 8" id="KW-0472">Membrane</keyword>
<dbReference type="PANTHER" id="PTHR43357">
    <property type="entry name" value="INNER MEMBRANE ABC TRANSPORTER PERMEASE PROTEIN YDCV"/>
    <property type="match status" value="1"/>
</dbReference>
<comment type="subcellular location">
    <subcellularLocation>
        <location evidence="1">Cell inner membrane</location>
        <topology evidence="1">Multi-pass membrane protein</topology>
    </subcellularLocation>
    <subcellularLocation>
        <location evidence="8">Cell membrane</location>
        <topology evidence="8">Multi-pass membrane protein</topology>
    </subcellularLocation>
</comment>
<comment type="caution">
    <text evidence="10">The sequence shown here is derived from an EMBL/GenBank/DDBJ whole genome shotgun (WGS) entry which is preliminary data.</text>
</comment>
<feature type="transmembrane region" description="Helical" evidence="8">
    <location>
        <begin position="342"/>
        <end position="364"/>
    </location>
</feature>
<sequence>MCVLKGQSGSLHPLLLVTLVIAVLVGMPVAGVLSNLLSGGAGAELSTFAHLWSTVLPEYVGNSVLLALIVTVLTAVLGIGCAWLVAVFNFPGKKFFEWALILPLAMPAYVVAYAYTDFLQFTGPVQSGLRALFGWQGPTYWFPQIRSVGGAGLLFAFVLYPYVYLLARNAFIERSPRMWDAARTLGASPWQAFFQVSLPLARPAAVAGIALALMETLADYGAVAYFGVPTLTTGIYKSWYIFSDRNAAAQIAGVLLLAVMALMLMEQKSRGRARYYAVGARSAAQRLTTLQGRQGWAATAFCALPVVLGFFAPLAILLHLLWQEEVISFSARYIGWLKNTVVLGGITALLAVAICVLLAYAARVSNSKVQALCNRIVSMGYAIPGAVIAVGILIPLSYLDNWNAQHGVTLVLSGSVIALVYAYLVRFLAVSFQTVQAGLLKITPAMDASARSLGEGLGAMLMRIHVPLLWRSVLTAGLLVFVDVVKELPATLTIRPFNFDTLAVITHQLASDERLGEAALPALTIVMIAIVPVIILARAIAVGRR</sequence>
<comment type="similarity">
    <text evidence="8">Belongs to the binding-protein-dependent transport system permease family.</text>
</comment>
<dbReference type="CDD" id="cd06261">
    <property type="entry name" value="TM_PBP2"/>
    <property type="match status" value="2"/>
</dbReference>